<keyword evidence="3" id="KW-1185">Reference proteome</keyword>
<gene>
    <name evidence="2" type="ORF">FEF09_25930</name>
</gene>
<keyword evidence="1" id="KW-0732">Signal</keyword>
<proteinExistence type="predicted"/>
<evidence type="ECO:0000313" key="2">
    <source>
        <dbReference type="EMBL" id="TWV94317.1"/>
    </source>
</evidence>
<evidence type="ECO:0000256" key="1">
    <source>
        <dbReference type="SAM" id="SignalP"/>
    </source>
</evidence>
<dbReference type="RefSeq" id="WP_146307801.1">
    <property type="nucleotide sequence ID" value="NZ_VOHS01000048.1"/>
</dbReference>
<comment type="caution">
    <text evidence="2">The sequence shown here is derived from an EMBL/GenBank/DDBJ whole genome shotgun (WGS) entry which is preliminary data.</text>
</comment>
<evidence type="ECO:0000313" key="3">
    <source>
        <dbReference type="Proteomes" id="UP000318815"/>
    </source>
</evidence>
<protein>
    <submittedName>
        <fullName evidence="2">Uncharacterized protein</fullName>
    </submittedName>
</protein>
<sequence>MKLRKVRFSFLALAVILGAGSALATTVKTNPLREATQYYWNGSGYAVAGVEGYDYVCEWSQFGTCTYVFDSATGTYKRSKYGKISFLR</sequence>
<organism evidence="2 3">
    <name type="scientific">Chitinophaga pinensis</name>
    <dbReference type="NCBI Taxonomy" id="79329"/>
    <lineage>
        <taxon>Bacteria</taxon>
        <taxon>Pseudomonadati</taxon>
        <taxon>Bacteroidota</taxon>
        <taxon>Chitinophagia</taxon>
        <taxon>Chitinophagales</taxon>
        <taxon>Chitinophagaceae</taxon>
        <taxon>Chitinophaga</taxon>
    </lineage>
</organism>
<dbReference type="AlphaFoldDB" id="A0A5C6LK75"/>
<accession>A0A5C6LK75</accession>
<reference evidence="2 3" key="1">
    <citation type="submission" date="2019-08" db="EMBL/GenBank/DDBJ databases">
        <title>Whole genome sequencing of chitin degrading bacteria Chitinophaga pinensis YS16.</title>
        <authorList>
            <person name="Singh R.P."/>
            <person name="Manchanda G."/>
            <person name="Maurya I.K."/>
            <person name="Joshi N.K."/>
            <person name="Srivastava A.K."/>
        </authorList>
    </citation>
    <scope>NUCLEOTIDE SEQUENCE [LARGE SCALE GENOMIC DNA]</scope>
    <source>
        <strain evidence="2 3">YS-16</strain>
    </source>
</reference>
<dbReference type="Proteomes" id="UP000318815">
    <property type="component" value="Unassembled WGS sequence"/>
</dbReference>
<feature type="chain" id="PRO_5022998871" evidence="1">
    <location>
        <begin position="25"/>
        <end position="88"/>
    </location>
</feature>
<name>A0A5C6LK75_9BACT</name>
<dbReference type="EMBL" id="VOHS01000048">
    <property type="protein sequence ID" value="TWV94317.1"/>
    <property type="molecule type" value="Genomic_DNA"/>
</dbReference>
<feature type="signal peptide" evidence="1">
    <location>
        <begin position="1"/>
        <end position="24"/>
    </location>
</feature>
<dbReference type="OrthoDB" id="680073at2"/>